<evidence type="ECO:0000313" key="2">
    <source>
        <dbReference type="Proteomes" id="UP001056120"/>
    </source>
</evidence>
<dbReference type="EMBL" id="CM042031">
    <property type="protein sequence ID" value="KAI3784432.1"/>
    <property type="molecule type" value="Genomic_DNA"/>
</dbReference>
<evidence type="ECO:0000313" key="1">
    <source>
        <dbReference type="EMBL" id="KAI3784432.1"/>
    </source>
</evidence>
<dbReference type="Proteomes" id="UP001056120">
    <property type="component" value="Linkage Group LG14"/>
</dbReference>
<organism evidence="1 2">
    <name type="scientific">Smallanthus sonchifolius</name>
    <dbReference type="NCBI Taxonomy" id="185202"/>
    <lineage>
        <taxon>Eukaryota</taxon>
        <taxon>Viridiplantae</taxon>
        <taxon>Streptophyta</taxon>
        <taxon>Embryophyta</taxon>
        <taxon>Tracheophyta</taxon>
        <taxon>Spermatophyta</taxon>
        <taxon>Magnoliopsida</taxon>
        <taxon>eudicotyledons</taxon>
        <taxon>Gunneridae</taxon>
        <taxon>Pentapetalae</taxon>
        <taxon>asterids</taxon>
        <taxon>campanulids</taxon>
        <taxon>Asterales</taxon>
        <taxon>Asteraceae</taxon>
        <taxon>Asteroideae</taxon>
        <taxon>Heliantheae alliance</taxon>
        <taxon>Millerieae</taxon>
        <taxon>Smallanthus</taxon>
    </lineage>
</organism>
<accession>A0ACB9GLY2</accession>
<name>A0ACB9GLY2_9ASTR</name>
<gene>
    <name evidence="1" type="ORF">L1987_43531</name>
</gene>
<proteinExistence type="predicted"/>
<keyword evidence="2" id="KW-1185">Reference proteome</keyword>
<reference evidence="1 2" key="2">
    <citation type="journal article" date="2022" name="Mol. Ecol. Resour.">
        <title>The genomes of chicory, endive, great burdock and yacon provide insights into Asteraceae paleo-polyploidization history and plant inulin production.</title>
        <authorList>
            <person name="Fan W."/>
            <person name="Wang S."/>
            <person name="Wang H."/>
            <person name="Wang A."/>
            <person name="Jiang F."/>
            <person name="Liu H."/>
            <person name="Zhao H."/>
            <person name="Xu D."/>
            <person name="Zhang Y."/>
        </authorList>
    </citation>
    <scope>NUCLEOTIDE SEQUENCE [LARGE SCALE GENOMIC DNA]</scope>
    <source>
        <strain evidence="2">cv. Yunnan</strain>
        <tissue evidence="1">Leaves</tissue>
    </source>
</reference>
<comment type="caution">
    <text evidence="1">The sequence shown here is derived from an EMBL/GenBank/DDBJ whole genome shotgun (WGS) entry which is preliminary data.</text>
</comment>
<protein>
    <submittedName>
        <fullName evidence="1">Uncharacterized protein</fullName>
    </submittedName>
</protein>
<sequence length="94" mass="10459">MAGDDVGGRGCETEDDVGRRYSRSVAAVMSRRNGGWLRPKMAVFERTPTVRGVFSTPNSPRNRDSYWDVIAMPTCGMPSLSPVVMFFIPQESEK</sequence>
<reference evidence="2" key="1">
    <citation type="journal article" date="2022" name="Mol. Ecol. Resour.">
        <title>The genomes of chicory, endive, great burdock and yacon provide insights into Asteraceae palaeo-polyploidization history and plant inulin production.</title>
        <authorList>
            <person name="Fan W."/>
            <person name="Wang S."/>
            <person name="Wang H."/>
            <person name="Wang A."/>
            <person name="Jiang F."/>
            <person name="Liu H."/>
            <person name="Zhao H."/>
            <person name="Xu D."/>
            <person name="Zhang Y."/>
        </authorList>
    </citation>
    <scope>NUCLEOTIDE SEQUENCE [LARGE SCALE GENOMIC DNA]</scope>
    <source>
        <strain evidence="2">cv. Yunnan</strain>
    </source>
</reference>